<gene>
    <name evidence="2" type="ORF">BG844_20755</name>
</gene>
<dbReference type="RefSeq" id="WP_071807003.1">
    <property type="nucleotide sequence ID" value="NZ_MEIA01000221.1"/>
</dbReference>
<proteinExistence type="predicted"/>
<organism evidence="2 3">
    <name type="scientific">Couchioplanes caeruleus subsp. caeruleus</name>
    <dbReference type="NCBI Taxonomy" id="56427"/>
    <lineage>
        <taxon>Bacteria</taxon>
        <taxon>Bacillati</taxon>
        <taxon>Actinomycetota</taxon>
        <taxon>Actinomycetes</taxon>
        <taxon>Micromonosporales</taxon>
        <taxon>Micromonosporaceae</taxon>
        <taxon>Couchioplanes</taxon>
    </lineage>
</organism>
<protein>
    <recommendedName>
        <fullName evidence="1">Gfo/Idh/MocA-like oxidoreductase N-terminal domain-containing protein</fullName>
    </recommendedName>
</protein>
<name>A0A1K0FHT6_9ACTN</name>
<keyword evidence="3" id="KW-1185">Reference proteome</keyword>
<accession>A0A1K0FHT6</accession>
<reference evidence="2 3" key="1">
    <citation type="submission" date="2016-09" db="EMBL/GenBank/DDBJ databases">
        <title>Couchioplanes caeruleus draft genome sequence.</title>
        <authorList>
            <person name="Sheehan J."/>
            <person name="Caffrey P."/>
        </authorList>
    </citation>
    <scope>NUCLEOTIDE SEQUENCE [LARGE SCALE GENOMIC DNA]</scope>
    <source>
        <strain evidence="2 3">DSM 43634</strain>
    </source>
</reference>
<dbReference type="Proteomes" id="UP000182486">
    <property type="component" value="Unassembled WGS sequence"/>
</dbReference>
<dbReference type="Gene3D" id="3.40.50.720">
    <property type="entry name" value="NAD(P)-binding Rossmann-like Domain"/>
    <property type="match status" value="1"/>
</dbReference>
<dbReference type="Pfam" id="PF01408">
    <property type="entry name" value="GFO_IDH_MocA"/>
    <property type="match status" value="1"/>
</dbReference>
<dbReference type="SUPFAM" id="SSF51735">
    <property type="entry name" value="NAD(P)-binding Rossmann-fold domains"/>
    <property type="match status" value="1"/>
</dbReference>
<dbReference type="AlphaFoldDB" id="A0A1K0FHT6"/>
<dbReference type="EMBL" id="MEIA01000221">
    <property type="protein sequence ID" value="OJF12397.1"/>
    <property type="molecule type" value="Genomic_DNA"/>
</dbReference>
<feature type="domain" description="Gfo/Idh/MocA-like oxidoreductase N-terminal" evidence="1">
    <location>
        <begin position="11"/>
        <end position="114"/>
    </location>
</feature>
<dbReference type="InterPro" id="IPR036291">
    <property type="entry name" value="NAD(P)-bd_dom_sf"/>
</dbReference>
<dbReference type="InterPro" id="IPR000683">
    <property type="entry name" value="Gfo/Idh/MocA-like_OxRdtase_N"/>
</dbReference>
<dbReference type="GO" id="GO:0000166">
    <property type="term" value="F:nucleotide binding"/>
    <property type="evidence" value="ECO:0007669"/>
    <property type="project" value="InterPro"/>
</dbReference>
<sequence length="370" mass="40175">MRDGRRRTPTRICVVGYGAAGRLHTSLLDGPTVRLLLVDPATVHPDATLPTWRSVAELPDEIVADIDVWSVCSPTATHLTVLREILARDPRARIVLEKPACTSSEIDDFQRLLAGAPGMRLAVTDQYRRSRAATILGRLVRTALPADVPRAVQVVFAKDRVADVRRGRFVDLDYGVLGYEWLHMLAVLGHLLPPAVTSTYLCGPVGLSTLQADRDESLFVSALHERTALPHGGRLELYSSVTGIALPWETRGDRPPTGAANRLRFARVTAGDVELIAEFDPVGTADGRTLGRNRHRISVRRDGRWSERVIEDSPLRTGLHEAVRGLLDGPPPAVDLLPLRRIARLAAALRADGPAPAGRPARMPAGAVSG</sequence>
<evidence type="ECO:0000313" key="3">
    <source>
        <dbReference type="Proteomes" id="UP000182486"/>
    </source>
</evidence>
<evidence type="ECO:0000313" key="2">
    <source>
        <dbReference type="EMBL" id="OJF12397.1"/>
    </source>
</evidence>
<comment type="caution">
    <text evidence="2">The sequence shown here is derived from an EMBL/GenBank/DDBJ whole genome shotgun (WGS) entry which is preliminary data.</text>
</comment>
<evidence type="ECO:0000259" key="1">
    <source>
        <dbReference type="Pfam" id="PF01408"/>
    </source>
</evidence>